<dbReference type="AlphaFoldDB" id="A0A2T3ZK30"/>
<dbReference type="EMBL" id="KZ679257">
    <property type="protein sequence ID" value="PTB45167.1"/>
    <property type="molecule type" value="Genomic_DNA"/>
</dbReference>
<keyword evidence="3" id="KW-1185">Reference proteome</keyword>
<feature type="compositionally biased region" description="Polar residues" evidence="1">
    <location>
        <begin position="9"/>
        <end position="22"/>
    </location>
</feature>
<protein>
    <submittedName>
        <fullName evidence="2">Uncharacterized protein</fullName>
    </submittedName>
</protein>
<name>A0A2T3ZK30_TRIA4</name>
<feature type="region of interest" description="Disordered" evidence="1">
    <location>
        <begin position="1"/>
        <end position="38"/>
    </location>
</feature>
<accession>A0A2T3ZK30</accession>
<organism evidence="2 3">
    <name type="scientific">Trichoderma asperellum (strain ATCC 204424 / CBS 433.97 / NBRC 101777)</name>
    <dbReference type="NCBI Taxonomy" id="1042311"/>
    <lineage>
        <taxon>Eukaryota</taxon>
        <taxon>Fungi</taxon>
        <taxon>Dikarya</taxon>
        <taxon>Ascomycota</taxon>
        <taxon>Pezizomycotina</taxon>
        <taxon>Sordariomycetes</taxon>
        <taxon>Hypocreomycetidae</taxon>
        <taxon>Hypocreales</taxon>
        <taxon>Hypocreaceae</taxon>
        <taxon>Trichoderma</taxon>
    </lineage>
</organism>
<feature type="compositionally biased region" description="Low complexity" evidence="1">
    <location>
        <begin position="23"/>
        <end position="38"/>
    </location>
</feature>
<proteinExistence type="predicted"/>
<evidence type="ECO:0000256" key="1">
    <source>
        <dbReference type="SAM" id="MobiDB-lite"/>
    </source>
</evidence>
<gene>
    <name evidence="2" type="ORF">M441DRAFT_308983</name>
</gene>
<dbReference type="Proteomes" id="UP000240493">
    <property type="component" value="Unassembled WGS sequence"/>
</dbReference>
<evidence type="ECO:0000313" key="2">
    <source>
        <dbReference type="EMBL" id="PTB45167.1"/>
    </source>
</evidence>
<sequence length="117" mass="12832">MRTPKVSGASPSLLGSQTTSTYRSPSLPSRPISSRPLTPASISVTSLATSERLSTPQIDVAATSSLYWELTIPPPFRVPPIRRSDRRSLALSGDTYSEIRYDGPLRLTDEMTYYLAL</sequence>
<dbReference type="OrthoDB" id="10542864at2759"/>
<reference evidence="2 3" key="1">
    <citation type="submission" date="2016-07" db="EMBL/GenBank/DDBJ databases">
        <title>Multiple horizontal gene transfer events from other fungi enriched the ability of initially mycotrophic Trichoderma (Ascomycota) to feed on dead plant biomass.</title>
        <authorList>
            <consortium name="DOE Joint Genome Institute"/>
            <person name="Aerts A."/>
            <person name="Atanasova L."/>
            <person name="Chenthamara K."/>
            <person name="Zhang J."/>
            <person name="Grujic M."/>
            <person name="Henrissat B."/>
            <person name="Kuo A."/>
            <person name="Salamov A."/>
            <person name="Lipzen A."/>
            <person name="Labutti K."/>
            <person name="Barry K."/>
            <person name="Miao Y."/>
            <person name="Rahimi M.J."/>
            <person name="Shen Q."/>
            <person name="Grigoriev I.V."/>
            <person name="Kubicek C.P."/>
            <person name="Druzhinina I.S."/>
        </authorList>
    </citation>
    <scope>NUCLEOTIDE SEQUENCE [LARGE SCALE GENOMIC DNA]</scope>
    <source>
        <strain evidence="2 3">CBS 433.97</strain>
    </source>
</reference>
<evidence type="ECO:0000313" key="3">
    <source>
        <dbReference type="Proteomes" id="UP000240493"/>
    </source>
</evidence>